<evidence type="ECO:0000313" key="2">
    <source>
        <dbReference type="EMBL" id="KAJ7202582.1"/>
    </source>
</evidence>
<keyword evidence="3" id="KW-1185">Reference proteome</keyword>
<evidence type="ECO:0000256" key="1">
    <source>
        <dbReference type="SAM" id="MobiDB-lite"/>
    </source>
</evidence>
<name>A0AAD6V8F6_9AGAR</name>
<dbReference type="AlphaFoldDB" id="A0AAD6V8F6"/>
<accession>A0AAD6V8F6</accession>
<dbReference type="Proteomes" id="UP001219525">
    <property type="component" value="Unassembled WGS sequence"/>
</dbReference>
<feature type="region of interest" description="Disordered" evidence="1">
    <location>
        <begin position="1"/>
        <end position="21"/>
    </location>
</feature>
<proteinExistence type="predicted"/>
<protein>
    <submittedName>
        <fullName evidence="2">Uncharacterized protein</fullName>
    </submittedName>
</protein>
<reference evidence="2" key="1">
    <citation type="submission" date="2023-03" db="EMBL/GenBank/DDBJ databases">
        <title>Massive genome expansion in bonnet fungi (Mycena s.s.) driven by repeated elements and novel gene families across ecological guilds.</title>
        <authorList>
            <consortium name="Lawrence Berkeley National Laboratory"/>
            <person name="Harder C.B."/>
            <person name="Miyauchi S."/>
            <person name="Viragh M."/>
            <person name="Kuo A."/>
            <person name="Thoen E."/>
            <person name="Andreopoulos B."/>
            <person name="Lu D."/>
            <person name="Skrede I."/>
            <person name="Drula E."/>
            <person name="Henrissat B."/>
            <person name="Morin E."/>
            <person name="Kohler A."/>
            <person name="Barry K."/>
            <person name="LaButti K."/>
            <person name="Morin E."/>
            <person name="Salamov A."/>
            <person name="Lipzen A."/>
            <person name="Mereny Z."/>
            <person name="Hegedus B."/>
            <person name="Baldrian P."/>
            <person name="Stursova M."/>
            <person name="Weitz H."/>
            <person name="Taylor A."/>
            <person name="Grigoriev I.V."/>
            <person name="Nagy L.G."/>
            <person name="Martin F."/>
            <person name="Kauserud H."/>
        </authorList>
    </citation>
    <scope>NUCLEOTIDE SEQUENCE</scope>
    <source>
        <strain evidence="2">9144</strain>
    </source>
</reference>
<dbReference type="EMBL" id="JARJCW010000054">
    <property type="protein sequence ID" value="KAJ7202582.1"/>
    <property type="molecule type" value="Genomic_DNA"/>
</dbReference>
<gene>
    <name evidence="2" type="ORF">GGX14DRAFT_653732</name>
</gene>
<evidence type="ECO:0000313" key="3">
    <source>
        <dbReference type="Proteomes" id="UP001219525"/>
    </source>
</evidence>
<comment type="caution">
    <text evidence="2">The sequence shown here is derived from an EMBL/GenBank/DDBJ whole genome shotgun (WGS) entry which is preliminary data.</text>
</comment>
<sequence>MAPVGKLSAQPDQADRGQQPSQKIFDFSDTEFGCFKVMTNVAKKAYVKRQTHSLNADQNCYNRSLSGVGWQVADYLGVADYLVADSSVKAFLKTKTSKTKSNACLSNQNPNPKSSKTVPILIQNPTNPILFKSKFVQCSNRSVRDQSKTQITINPKSRPFRSIPIQIRVVPFQRERDILYSRFNIAFDVLTPLDNDTLNQGYIGGLILQTSGKAAVGNPVSLTEGFGMSLARHFVNGTNAGNLLDFESDTHDGAFFFDSRDGPCPN</sequence>
<organism evidence="2 3">
    <name type="scientific">Mycena pura</name>
    <dbReference type="NCBI Taxonomy" id="153505"/>
    <lineage>
        <taxon>Eukaryota</taxon>
        <taxon>Fungi</taxon>
        <taxon>Dikarya</taxon>
        <taxon>Basidiomycota</taxon>
        <taxon>Agaricomycotina</taxon>
        <taxon>Agaricomycetes</taxon>
        <taxon>Agaricomycetidae</taxon>
        <taxon>Agaricales</taxon>
        <taxon>Marasmiineae</taxon>
        <taxon>Mycenaceae</taxon>
        <taxon>Mycena</taxon>
    </lineage>
</organism>